<evidence type="ECO:0000313" key="3">
    <source>
        <dbReference type="EMBL" id="KAK5778661.1"/>
    </source>
</evidence>
<dbReference type="EMBL" id="JAWIZZ010000053">
    <property type="protein sequence ID" value="KAK5778661.1"/>
    <property type="molecule type" value="Genomic_DNA"/>
</dbReference>
<organism evidence="3 4">
    <name type="scientific">Arxiozyma heterogenica</name>
    <dbReference type="NCBI Taxonomy" id="278026"/>
    <lineage>
        <taxon>Eukaryota</taxon>
        <taxon>Fungi</taxon>
        <taxon>Dikarya</taxon>
        <taxon>Ascomycota</taxon>
        <taxon>Saccharomycotina</taxon>
        <taxon>Saccharomycetes</taxon>
        <taxon>Saccharomycetales</taxon>
        <taxon>Saccharomycetaceae</taxon>
        <taxon>Arxiozyma</taxon>
    </lineage>
</organism>
<keyword evidence="4" id="KW-1185">Reference proteome</keyword>
<dbReference type="Pfam" id="PF00397">
    <property type="entry name" value="WW"/>
    <property type="match status" value="1"/>
</dbReference>
<feature type="domain" description="WW" evidence="2">
    <location>
        <begin position="9"/>
        <end position="43"/>
    </location>
</feature>
<dbReference type="AlphaFoldDB" id="A0AAN8A7B2"/>
<dbReference type="Proteomes" id="UP001306508">
    <property type="component" value="Unassembled WGS sequence"/>
</dbReference>
<name>A0AAN8A7B2_9SACH</name>
<dbReference type="SUPFAM" id="SSF51045">
    <property type="entry name" value="WW domain"/>
    <property type="match status" value="1"/>
</dbReference>
<dbReference type="InterPro" id="IPR036020">
    <property type="entry name" value="WW_dom_sf"/>
</dbReference>
<gene>
    <name evidence="3" type="ORF">RI543_004332</name>
</gene>
<evidence type="ECO:0000259" key="2">
    <source>
        <dbReference type="PROSITE" id="PS50020"/>
    </source>
</evidence>
<dbReference type="Gene3D" id="2.20.70.10">
    <property type="match status" value="1"/>
</dbReference>
<dbReference type="InterPro" id="IPR001202">
    <property type="entry name" value="WW_dom"/>
</dbReference>
<dbReference type="CDD" id="cd00201">
    <property type="entry name" value="WW"/>
    <property type="match status" value="1"/>
</dbReference>
<sequence>MSQSRDNVPNVPDGWKAIFDEEYKTWYYVDLKTKQSQWEPPKGTGFSRPAAPPPYEQTAPHRYQPQPPQQQQPQQQPRYQGYTQQPTYPQQPVYYQQPAYPQQPVYHQQPQPVYYQQQPTKKSNSGMMNGLMGAGVGLLGGAMLANALDSHEQPTIVENNYYYGDDGDNFGGDDFGGGDW</sequence>
<feature type="region of interest" description="Disordered" evidence="1">
    <location>
        <begin position="34"/>
        <end position="91"/>
    </location>
</feature>
<reference evidence="4" key="1">
    <citation type="submission" date="2023-07" db="EMBL/GenBank/DDBJ databases">
        <title>A draft genome of Kazachstania heterogenica Y-27499.</title>
        <authorList>
            <person name="Donic C."/>
            <person name="Kralova J.S."/>
            <person name="Fidel L."/>
            <person name="Ben-Dor S."/>
            <person name="Jung S."/>
        </authorList>
    </citation>
    <scope>NUCLEOTIDE SEQUENCE [LARGE SCALE GENOMIC DNA]</scope>
    <source>
        <strain evidence="4">Y27499</strain>
    </source>
</reference>
<comment type="caution">
    <text evidence="3">The sequence shown here is derived from an EMBL/GenBank/DDBJ whole genome shotgun (WGS) entry which is preliminary data.</text>
</comment>
<proteinExistence type="predicted"/>
<protein>
    <recommendedName>
        <fullName evidence="2">WW domain-containing protein</fullName>
    </recommendedName>
</protein>
<feature type="compositionally biased region" description="Low complexity" evidence="1">
    <location>
        <begin position="71"/>
        <end position="91"/>
    </location>
</feature>
<dbReference type="SMART" id="SM00456">
    <property type="entry name" value="WW"/>
    <property type="match status" value="1"/>
</dbReference>
<dbReference type="PROSITE" id="PS01159">
    <property type="entry name" value="WW_DOMAIN_1"/>
    <property type="match status" value="1"/>
</dbReference>
<accession>A0AAN8A7B2</accession>
<dbReference type="PROSITE" id="PS50020">
    <property type="entry name" value="WW_DOMAIN_2"/>
    <property type="match status" value="1"/>
</dbReference>
<evidence type="ECO:0000256" key="1">
    <source>
        <dbReference type="SAM" id="MobiDB-lite"/>
    </source>
</evidence>
<evidence type="ECO:0000313" key="4">
    <source>
        <dbReference type="Proteomes" id="UP001306508"/>
    </source>
</evidence>